<dbReference type="InterPro" id="IPR018211">
    <property type="entry name" value="ADH_Fe_CS"/>
</dbReference>
<reference evidence="7" key="1">
    <citation type="submission" date="2017-09" db="EMBL/GenBank/DDBJ databases">
        <authorList>
            <person name="Zhang Y."/>
            <person name="Huang X."/>
            <person name="Liu J."/>
            <person name="Lu L."/>
            <person name="Peng K."/>
        </authorList>
    </citation>
    <scope>NUCLEOTIDE SEQUENCE [LARGE SCALE GENOMIC DNA]</scope>
    <source>
        <strain evidence="7">S-XJ-1</strain>
    </source>
</reference>
<evidence type="ECO:0000259" key="5">
    <source>
        <dbReference type="Pfam" id="PF25137"/>
    </source>
</evidence>
<dbReference type="GO" id="GO:0004022">
    <property type="term" value="F:alcohol dehydrogenase (NAD+) activity"/>
    <property type="evidence" value="ECO:0007669"/>
    <property type="project" value="TreeGrafter"/>
</dbReference>
<evidence type="ECO:0000313" key="6">
    <source>
        <dbReference type="EMBL" id="PAY24555.1"/>
    </source>
</evidence>
<feature type="domain" description="Alcohol dehydrogenase iron-type/glycerol dehydrogenase GldA" evidence="4">
    <location>
        <begin position="21"/>
        <end position="188"/>
    </location>
</feature>
<dbReference type="Gene3D" id="3.40.50.1970">
    <property type="match status" value="1"/>
</dbReference>
<comment type="similarity">
    <text evidence="1">Belongs to the iron-containing alcohol dehydrogenase family.</text>
</comment>
<evidence type="ECO:0000256" key="3">
    <source>
        <dbReference type="ARBA" id="ARBA00023027"/>
    </source>
</evidence>
<dbReference type="FunFam" id="1.20.1090.10:FF:000001">
    <property type="entry name" value="Aldehyde-alcohol dehydrogenase"/>
    <property type="match status" value="1"/>
</dbReference>
<keyword evidence="7" id="KW-1185">Reference proteome</keyword>
<keyword evidence="2" id="KW-0560">Oxidoreductase</keyword>
<dbReference type="InterPro" id="IPR039697">
    <property type="entry name" value="Alcohol_dehydrogenase_Fe"/>
</dbReference>
<dbReference type="Pfam" id="PF25137">
    <property type="entry name" value="ADH_Fe_C"/>
    <property type="match status" value="1"/>
</dbReference>
<protein>
    <submittedName>
        <fullName evidence="6">Alcohol dehydrogenase</fullName>
    </submittedName>
</protein>
<dbReference type="FunFam" id="3.40.50.1970:FF:000003">
    <property type="entry name" value="Alcohol dehydrogenase, iron-containing"/>
    <property type="match status" value="1"/>
</dbReference>
<organism evidence="6 7">
    <name type="scientific">Dietzia natronolimnaea</name>
    <dbReference type="NCBI Taxonomy" id="161920"/>
    <lineage>
        <taxon>Bacteria</taxon>
        <taxon>Bacillati</taxon>
        <taxon>Actinomycetota</taxon>
        <taxon>Actinomycetes</taxon>
        <taxon>Mycobacteriales</taxon>
        <taxon>Dietziaceae</taxon>
        <taxon>Dietzia</taxon>
    </lineage>
</organism>
<accession>A0A2A2WTT4</accession>
<evidence type="ECO:0000256" key="1">
    <source>
        <dbReference type="ARBA" id="ARBA00007358"/>
    </source>
</evidence>
<dbReference type="EMBL" id="NTGA01000004">
    <property type="protein sequence ID" value="PAY24555.1"/>
    <property type="molecule type" value="Genomic_DNA"/>
</dbReference>
<gene>
    <name evidence="6" type="ORF">CEY15_01760</name>
</gene>
<dbReference type="Pfam" id="PF00465">
    <property type="entry name" value="Fe-ADH"/>
    <property type="match status" value="1"/>
</dbReference>
<comment type="caution">
    <text evidence="6">The sequence shown here is derived from an EMBL/GenBank/DDBJ whole genome shotgun (WGS) entry which is preliminary data.</text>
</comment>
<dbReference type="PANTHER" id="PTHR11496:SF102">
    <property type="entry name" value="ALCOHOL DEHYDROGENASE 4"/>
    <property type="match status" value="1"/>
</dbReference>
<proteinExistence type="inferred from homology"/>
<dbReference type="PANTHER" id="PTHR11496">
    <property type="entry name" value="ALCOHOL DEHYDROGENASE"/>
    <property type="match status" value="1"/>
</dbReference>
<evidence type="ECO:0000259" key="4">
    <source>
        <dbReference type="Pfam" id="PF00465"/>
    </source>
</evidence>
<dbReference type="PROSITE" id="PS00913">
    <property type="entry name" value="ADH_IRON_1"/>
    <property type="match status" value="1"/>
</dbReference>
<dbReference type="GO" id="GO:0046872">
    <property type="term" value="F:metal ion binding"/>
    <property type="evidence" value="ECO:0007669"/>
    <property type="project" value="InterPro"/>
</dbReference>
<dbReference type="InterPro" id="IPR056798">
    <property type="entry name" value="ADH_Fe_C"/>
</dbReference>
<feature type="domain" description="Fe-containing alcohol dehydrogenase-like C-terminal" evidence="5">
    <location>
        <begin position="200"/>
        <end position="398"/>
    </location>
</feature>
<dbReference type="SUPFAM" id="SSF56796">
    <property type="entry name" value="Dehydroquinate synthase-like"/>
    <property type="match status" value="1"/>
</dbReference>
<sequence>MARAYREVMSAEGRVAKFHAPEILFGFGALPEAATAAMGLGARRPLVVTDPWLELTPWPGTVVDELTSRGAEPVVWSDVRPNPRASQILEGAQTYHSSGCDVIVAVGGGSVIDAAKGVALVVSNGGHVLEYEGVDRVRLPLPPVVAVPTTAGSGADVSQFCVVNDSDRLTKVTIVSRSLVPDVTVIDPGTHATVPEDVRAATAVDVLSHGVEAYFSRAAGPLTDSHALRSVELCARSLDRFGLGGSNGGGHGRDRLESMALASLEAGMAFSNAVLGAVHAMSHPVGGRYDASHGQINGILLSHVVRHNGAVMDPDRMADLARAAGVAVGSRAGQVTDRVADRFRDLAESVGIPTGLTHLGVRGEDIPTLAAHALRDLCMATNPRPVTLEDVERLYREAS</sequence>
<name>A0A2A2WTT4_9ACTN</name>
<dbReference type="AlphaFoldDB" id="A0A2A2WTT4"/>
<evidence type="ECO:0000313" key="7">
    <source>
        <dbReference type="Proteomes" id="UP000218810"/>
    </source>
</evidence>
<dbReference type="Gene3D" id="1.20.1090.10">
    <property type="entry name" value="Dehydroquinate synthase-like - alpha domain"/>
    <property type="match status" value="1"/>
</dbReference>
<evidence type="ECO:0000256" key="2">
    <source>
        <dbReference type="ARBA" id="ARBA00023002"/>
    </source>
</evidence>
<dbReference type="Proteomes" id="UP000218810">
    <property type="component" value="Unassembled WGS sequence"/>
</dbReference>
<dbReference type="OrthoDB" id="323926at2"/>
<keyword evidence="3" id="KW-0520">NAD</keyword>
<dbReference type="InterPro" id="IPR001670">
    <property type="entry name" value="ADH_Fe/GldA"/>
</dbReference>